<proteinExistence type="predicted"/>
<dbReference type="KEGG" id="upl:DSM104440_00025"/>
<dbReference type="InterPro" id="IPR052534">
    <property type="entry name" value="Extracell_DNA_Util/SecSys_Comp"/>
</dbReference>
<gene>
    <name evidence="3" type="ORF">DSM104440_00025</name>
</gene>
<sequence length="201" mass="22379">MIRINLLPHREEKRKRRQQQFGVLAGLVVLIGAVVAGAVWFFLDQQVEQQRANVAYMKNEISKLDKQIEEIRKIREETASLLAKKQVVEGLQSNRSEPVQLLDQLLRQLPEGVYLKAVKQTNTKVAVTGYAQSNARVSTLMRNLGASPYLENPELIEIKAVPSPSNPNARVNEFLMNISIKRAKADDGKSAKPAAKPAGAK</sequence>
<reference evidence="3 4" key="1">
    <citation type="submission" date="2020-04" db="EMBL/GenBank/DDBJ databases">
        <title>Usitatibacter rugosus gen. nov., sp. nov. and Usitatibacter palustris sp. nov., novel members of Usitatibacteraceae fam. nov. within the order Nitrosomonadales isolated from soil.</title>
        <authorList>
            <person name="Huber K.J."/>
            <person name="Neumann-Schaal M."/>
            <person name="Geppert A."/>
            <person name="Luckner M."/>
            <person name="Wanner G."/>
            <person name="Overmann J."/>
        </authorList>
    </citation>
    <scope>NUCLEOTIDE SEQUENCE [LARGE SCALE GENOMIC DNA]</scope>
    <source>
        <strain evidence="3 4">Swamp67</strain>
    </source>
</reference>
<dbReference type="GO" id="GO:0043683">
    <property type="term" value="P:type IV pilus assembly"/>
    <property type="evidence" value="ECO:0007669"/>
    <property type="project" value="TreeGrafter"/>
</dbReference>
<evidence type="ECO:0000313" key="3">
    <source>
        <dbReference type="EMBL" id="QJR13243.1"/>
    </source>
</evidence>
<dbReference type="RefSeq" id="WP_171159608.1">
    <property type="nucleotide sequence ID" value="NZ_CP053073.1"/>
</dbReference>
<dbReference type="InterPro" id="IPR007813">
    <property type="entry name" value="PilN"/>
</dbReference>
<evidence type="ECO:0008006" key="5">
    <source>
        <dbReference type="Google" id="ProtNLM"/>
    </source>
</evidence>
<protein>
    <recommendedName>
        <fullName evidence="5">Type IV pilus assembly protein PilN</fullName>
    </recommendedName>
</protein>
<name>A0A6M4H3G7_9PROT</name>
<dbReference type="PANTHER" id="PTHR40278:SF2">
    <property type="entry name" value="TYPE IV PILUS INNER MEMBRANE COMPONENT PILN"/>
    <property type="match status" value="1"/>
</dbReference>
<dbReference type="AlphaFoldDB" id="A0A6M4H3G7"/>
<dbReference type="InParanoid" id="A0A6M4H3G7"/>
<evidence type="ECO:0000313" key="4">
    <source>
        <dbReference type="Proteomes" id="UP000503096"/>
    </source>
</evidence>
<accession>A0A6M4H3G7</accession>
<keyword evidence="2" id="KW-1133">Transmembrane helix</keyword>
<keyword evidence="2" id="KW-0812">Transmembrane</keyword>
<dbReference type="EMBL" id="CP053073">
    <property type="protein sequence ID" value="QJR13243.1"/>
    <property type="molecule type" value="Genomic_DNA"/>
</dbReference>
<keyword evidence="4" id="KW-1185">Reference proteome</keyword>
<evidence type="ECO:0000256" key="2">
    <source>
        <dbReference type="SAM" id="Phobius"/>
    </source>
</evidence>
<dbReference type="Proteomes" id="UP000503096">
    <property type="component" value="Chromosome"/>
</dbReference>
<organism evidence="3 4">
    <name type="scientific">Usitatibacter palustris</name>
    <dbReference type="NCBI Taxonomy" id="2732487"/>
    <lineage>
        <taxon>Bacteria</taxon>
        <taxon>Pseudomonadati</taxon>
        <taxon>Pseudomonadota</taxon>
        <taxon>Betaproteobacteria</taxon>
        <taxon>Nitrosomonadales</taxon>
        <taxon>Usitatibacteraceae</taxon>
        <taxon>Usitatibacter</taxon>
    </lineage>
</organism>
<feature type="transmembrane region" description="Helical" evidence="2">
    <location>
        <begin position="21"/>
        <end position="43"/>
    </location>
</feature>
<keyword evidence="2" id="KW-0472">Membrane</keyword>
<keyword evidence="1" id="KW-0175">Coiled coil</keyword>
<evidence type="ECO:0000256" key="1">
    <source>
        <dbReference type="SAM" id="Coils"/>
    </source>
</evidence>
<dbReference type="Pfam" id="PF05137">
    <property type="entry name" value="PilN"/>
    <property type="match status" value="1"/>
</dbReference>
<feature type="coiled-coil region" evidence="1">
    <location>
        <begin position="47"/>
        <end position="84"/>
    </location>
</feature>
<dbReference type="GO" id="GO:0043107">
    <property type="term" value="P:type IV pilus-dependent motility"/>
    <property type="evidence" value="ECO:0007669"/>
    <property type="project" value="TreeGrafter"/>
</dbReference>
<dbReference type="PANTHER" id="PTHR40278">
    <property type="entry name" value="DNA UTILIZATION PROTEIN HOFN"/>
    <property type="match status" value="1"/>
</dbReference>